<dbReference type="InterPro" id="IPR003806">
    <property type="entry name" value="ATP-grasp_PylC-type"/>
</dbReference>
<dbReference type="GO" id="GO:0005829">
    <property type="term" value="C:cytosol"/>
    <property type="evidence" value="ECO:0007669"/>
    <property type="project" value="TreeGrafter"/>
</dbReference>
<name>A0A517TRH1_9BACT</name>
<sequence length="386" mass="41130">MVGASVRAAAFSALRAGYDVVTADLFADADLRAHCDATRIEAGYPEALADWLAATECDGWLFTGALENHHELINAMAKLRPLVGCSAGAIRATRNPLLLQPVIQAAGLAFPETIEAGDKLPLDRSWLCKTYRSANGSGVWLLDGVEARERATEAGAYFQRFVGGTSAAAVYLCSRQGSTLLGITHQLVGDAVAGAKPWHYAGSVGPLRISDAVAAQLAKLGELLSERFKLTGIVGVDLVIERDKAWIIEINPRYSASAEVVERVIGVNVVDAHVKACANEPIELPASVRPGRSGGKGEEAATRTHGKLILYAKRDALVDEEFHAWAMSHSSLDPEACRLADIPALGELISAGHPILTAFAAAPATKYDSELKRLVQQVNARLYGEE</sequence>
<dbReference type="GO" id="GO:0016874">
    <property type="term" value="F:ligase activity"/>
    <property type="evidence" value="ECO:0007669"/>
    <property type="project" value="UniProtKB-KW"/>
</dbReference>
<keyword evidence="1" id="KW-0436">Ligase</keyword>
<evidence type="ECO:0000256" key="3">
    <source>
        <dbReference type="ARBA" id="ARBA00022840"/>
    </source>
</evidence>
<dbReference type="GO" id="GO:0005524">
    <property type="term" value="F:ATP binding"/>
    <property type="evidence" value="ECO:0007669"/>
    <property type="project" value="UniProtKB-UniRule"/>
</dbReference>
<dbReference type="EMBL" id="CP036339">
    <property type="protein sequence ID" value="QDT70948.1"/>
    <property type="molecule type" value="Genomic_DNA"/>
</dbReference>
<evidence type="ECO:0000256" key="4">
    <source>
        <dbReference type="PROSITE-ProRule" id="PRU00409"/>
    </source>
</evidence>
<accession>A0A517TRH1</accession>
<proteinExistence type="predicted"/>
<keyword evidence="7" id="KW-1185">Reference proteome</keyword>
<gene>
    <name evidence="6" type="ORF">I41_01020</name>
</gene>
<dbReference type="AlphaFoldDB" id="A0A517TRH1"/>
<dbReference type="Proteomes" id="UP000317909">
    <property type="component" value="Chromosome"/>
</dbReference>
<evidence type="ECO:0000256" key="1">
    <source>
        <dbReference type="ARBA" id="ARBA00022598"/>
    </source>
</evidence>
<organism evidence="6 7">
    <name type="scientific">Lacipirellula limnantheis</name>
    <dbReference type="NCBI Taxonomy" id="2528024"/>
    <lineage>
        <taxon>Bacteria</taxon>
        <taxon>Pseudomonadati</taxon>
        <taxon>Planctomycetota</taxon>
        <taxon>Planctomycetia</taxon>
        <taxon>Pirellulales</taxon>
        <taxon>Lacipirellulaceae</taxon>
        <taxon>Lacipirellula</taxon>
    </lineage>
</organism>
<keyword evidence="2 4" id="KW-0547">Nucleotide-binding</keyword>
<protein>
    <submittedName>
        <fullName evidence="6">Carbamoyl phosphate synthase large subunit</fullName>
    </submittedName>
</protein>
<dbReference type="PANTHER" id="PTHR43055">
    <property type="entry name" value="FORMATE-DEPENDENT PHOSPHORIBOSYLGLYCINAMIDE FORMYLTRANSFERASE"/>
    <property type="match status" value="1"/>
</dbReference>
<dbReference type="PANTHER" id="PTHR43055:SF1">
    <property type="entry name" value="FORMATE-DEPENDENT PHOSPHORIBOSYLGLYCINAMIDE FORMYLTRANSFERASE"/>
    <property type="match status" value="1"/>
</dbReference>
<dbReference type="KEGG" id="llh:I41_01020"/>
<evidence type="ECO:0000313" key="6">
    <source>
        <dbReference type="EMBL" id="QDT70948.1"/>
    </source>
</evidence>
<dbReference type="PROSITE" id="PS50975">
    <property type="entry name" value="ATP_GRASP"/>
    <property type="match status" value="1"/>
</dbReference>
<dbReference type="SUPFAM" id="SSF56059">
    <property type="entry name" value="Glutathione synthetase ATP-binding domain-like"/>
    <property type="match status" value="1"/>
</dbReference>
<dbReference type="Pfam" id="PF02655">
    <property type="entry name" value="ATP-grasp_3"/>
    <property type="match status" value="1"/>
</dbReference>
<dbReference type="InterPro" id="IPR011761">
    <property type="entry name" value="ATP-grasp"/>
</dbReference>
<keyword evidence="3 4" id="KW-0067">ATP-binding</keyword>
<evidence type="ECO:0000256" key="2">
    <source>
        <dbReference type="ARBA" id="ARBA00022741"/>
    </source>
</evidence>
<evidence type="ECO:0000313" key="7">
    <source>
        <dbReference type="Proteomes" id="UP000317909"/>
    </source>
</evidence>
<reference evidence="6 7" key="1">
    <citation type="submission" date="2019-02" db="EMBL/GenBank/DDBJ databases">
        <title>Deep-cultivation of Planctomycetes and their phenomic and genomic characterization uncovers novel biology.</title>
        <authorList>
            <person name="Wiegand S."/>
            <person name="Jogler M."/>
            <person name="Boedeker C."/>
            <person name="Pinto D."/>
            <person name="Vollmers J."/>
            <person name="Rivas-Marin E."/>
            <person name="Kohn T."/>
            <person name="Peeters S.H."/>
            <person name="Heuer A."/>
            <person name="Rast P."/>
            <person name="Oberbeckmann S."/>
            <person name="Bunk B."/>
            <person name="Jeske O."/>
            <person name="Meyerdierks A."/>
            <person name="Storesund J.E."/>
            <person name="Kallscheuer N."/>
            <person name="Luecker S."/>
            <person name="Lage O.M."/>
            <person name="Pohl T."/>
            <person name="Merkel B.J."/>
            <person name="Hornburger P."/>
            <person name="Mueller R.-W."/>
            <person name="Bruemmer F."/>
            <person name="Labrenz M."/>
            <person name="Spormann A.M."/>
            <person name="Op den Camp H."/>
            <person name="Overmann J."/>
            <person name="Amann R."/>
            <person name="Jetten M.S.M."/>
            <person name="Mascher T."/>
            <person name="Medema M.H."/>
            <person name="Devos D.P."/>
            <person name="Kaster A.-K."/>
            <person name="Ovreas L."/>
            <person name="Rohde M."/>
            <person name="Galperin M.Y."/>
            <person name="Jogler C."/>
        </authorList>
    </citation>
    <scope>NUCLEOTIDE SEQUENCE [LARGE SCALE GENOMIC DNA]</scope>
    <source>
        <strain evidence="6 7">I41</strain>
    </source>
</reference>
<dbReference type="GO" id="GO:0046872">
    <property type="term" value="F:metal ion binding"/>
    <property type="evidence" value="ECO:0007669"/>
    <property type="project" value="InterPro"/>
</dbReference>
<feature type="domain" description="ATP-grasp" evidence="5">
    <location>
        <begin position="95"/>
        <end position="278"/>
    </location>
</feature>
<evidence type="ECO:0000259" key="5">
    <source>
        <dbReference type="PROSITE" id="PS50975"/>
    </source>
</evidence>
<dbReference type="Gene3D" id="3.30.470.20">
    <property type="entry name" value="ATP-grasp fold, B domain"/>
    <property type="match status" value="1"/>
</dbReference>